<keyword evidence="2" id="KW-1133">Transmembrane helix</keyword>
<accession>A0A9N9QSS4</accession>
<organism evidence="3 4">
    <name type="scientific">Ceutorhynchus assimilis</name>
    <name type="common">cabbage seed weevil</name>
    <dbReference type="NCBI Taxonomy" id="467358"/>
    <lineage>
        <taxon>Eukaryota</taxon>
        <taxon>Metazoa</taxon>
        <taxon>Ecdysozoa</taxon>
        <taxon>Arthropoda</taxon>
        <taxon>Hexapoda</taxon>
        <taxon>Insecta</taxon>
        <taxon>Pterygota</taxon>
        <taxon>Neoptera</taxon>
        <taxon>Endopterygota</taxon>
        <taxon>Coleoptera</taxon>
        <taxon>Polyphaga</taxon>
        <taxon>Cucujiformia</taxon>
        <taxon>Curculionidae</taxon>
        <taxon>Ceutorhynchinae</taxon>
        <taxon>Ceutorhynchus</taxon>
    </lineage>
</organism>
<dbReference type="InterPro" id="IPR029063">
    <property type="entry name" value="SAM-dependent_MTases_sf"/>
</dbReference>
<protein>
    <recommendedName>
        <fullName evidence="5">Protein Star</fullName>
    </recommendedName>
</protein>
<evidence type="ECO:0000256" key="2">
    <source>
        <dbReference type="SAM" id="Phobius"/>
    </source>
</evidence>
<evidence type="ECO:0000313" key="4">
    <source>
        <dbReference type="Proteomes" id="UP001152799"/>
    </source>
</evidence>
<evidence type="ECO:0000313" key="3">
    <source>
        <dbReference type="EMBL" id="CAG9772897.1"/>
    </source>
</evidence>
<dbReference type="PANTHER" id="PTHR34009:SF2">
    <property type="entry name" value="PROTEIN STAR"/>
    <property type="match status" value="1"/>
</dbReference>
<feature type="region of interest" description="Disordered" evidence="1">
    <location>
        <begin position="1"/>
        <end position="35"/>
    </location>
</feature>
<keyword evidence="4" id="KW-1185">Reference proteome</keyword>
<proteinExistence type="predicted"/>
<keyword evidence="2" id="KW-0472">Membrane</keyword>
<dbReference type="GO" id="GO:0016197">
    <property type="term" value="P:endosomal transport"/>
    <property type="evidence" value="ECO:0007669"/>
    <property type="project" value="TreeGrafter"/>
</dbReference>
<name>A0A9N9QSS4_9CUCU</name>
<evidence type="ECO:0008006" key="5">
    <source>
        <dbReference type="Google" id="ProtNLM"/>
    </source>
</evidence>
<evidence type="ECO:0000256" key="1">
    <source>
        <dbReference type="SAM" id="MobiDB-lite"/>
    </source>
</evidence>
<dbReference type="AlphaFoldDB" id="A0A9N9QSS4"/>
<dbReference type="GO" id="GO:0005789">
    <property type="term" value="C:endoplasmic reticulum membrane"/>
    <property type="evidence" value="ECO:0007669"/>
    <property type="project" value="TreeGrafter"/>
</dbReference>
<feature type="transmembrane region" description="Helical" evidence="2">
    <location>
        <begin position="46"/>
        <end position="66"/>
    </location>
</feature>
<dbReference type="InterPro" id="IPR053202">
    <property type="entry name" value="EGF_Rcpt_Signaling_Reg"/>
</dbReference>
<feature type="compositionally biased region" description="Polar residues" evidence="1">
    <location>
        <begin position="1"/>
        <end position="23"/>
    </location>
</feature>
<dbReference type="GO" id="GO:0031902">
    <property type="term" value="C:late endosome membrane"/>
    <property type="evidence" value="ECO:0007669"/>
    <property type="project" value="TreeGrafter"/>
</dbReference>
<sequence>MTASQNSAAPPLPQQNGLPTSIPQMPPTPIKTRFPEDHNKLVTKKLLPIAGFFVAFATVMTVLILYMDNTAMKHHQFTLSLNKDMELNGIAQDDPQLIMYLKEMALTPAVDKHHKALESQDVVTSEMEYVLKLLNNKKNGLFIEAGAYSDSKTSKTEYLERNFGWKGLLIQPDPRHYFNLKRHNREKSQCVHACLSPMPYPREVTLHNENDVKINDLHSNSIDNPDWLVIRVKCFPLYSLILALNSSSLDYLNLETGGTELQVLETVPFDRVKIEIIAIDLKENDTEIGTIKKFLATKKYKFMDRFNGTYLFMINRVKI</sequence>
<dbReference type="PANTHER" id="PTHR34009">
    <property type="entry name" value="PROTEIN STAR"/>
    <property type="match status" value="1"/>
</dbReference>
<dbReference type="GO" id="GO:0006888">
    <property type="term" value="P:endoplasmic reticulum to Golgi vesicle-mediated transport"/>
    <property type="evidence" value="ECO:0007669"/>
    <property type="project" value="TreeGrafter"/>
</dbReference>
<keyword evidence="2" id="KW-0812">Transmembrane</keyword>
<dbReference type="EMBL" id="OU892284">
    <property type="protein sequence ID" value="CAG9772897.1"/>
    <property type="molecule type" value="Genomic_DNA"/>
</dbReference>
<dbReference type="GO" id="GO:0005794">
    <property type="term" value="C:Golgi apparatus"/>
    <property type="evidence" value="ECO:0007669"/>
    <property type="project" value="TreeGrafter"/>
</dbReference>
<gene>
    <name evidence="3" type="ORF">CEUTPL_LOCUS13299</name>
</gene>
<reference evidence="3" key="1">
    <citation type="submission" date="2022-01" db="EMBL/GenBank/DDBJ databases">
        <authorList>
            <person name="King R."/>
        </authorList>
    </citation>
    <scope>NUCLEOTIDE SEQUENCE</scope>
</reference>
<dbReference type="OrthoDB" id="6357215at2759"/>
<dbReference type="Proteomes" id="UP001152799">
    <property type="component" value="Chromosome 8"/>
</dbReference>
<dbReference type="GO" id="GO:0005886">
    <property type="term" value="C:plasma membrane"/>
    <property type="evidence" value="ECO:0007669"/>
    <property type="project" value="TreeGrafter"/>
</dbReference>
<dbReference type="Gene3D" id="3.40.50.150">
    <property type="entry name" value="Vaccinia Virus protein VP39"/>
    <property type="match status" value="1"/>
</dbReference>